<evidence type="ECO:0000256" key="1">
    <source>
        <dbReference type="SAM" id="MobiDB-lite"/>
    </source>
</evidence>
<name>A0A914PRE3_9BILA</name>
<proteinExistence type="predicted"/>
<dbReference type="PROSITE" id="PS50106">
    <property type="entry name" value="PDZ"/>
    <property type="match status" value="1"/>
</dbReference>
<sequence length="133" mass="14718">MRREKSDGGDEGAADDRPIFHAINDRKPDDSPKKAAAEDPIKREFDDVVIPSNEKCPPEMTAKIAPQSAESLPPVPNATERLELDIDLDEDLNLGLNINEKLFIDGFKKMGPQEIKFTIGDQITSVNGRNVSF</sequence>
<evidence type="ECO:0000313" key="4">
    <source>
        <dbReference type="WBParaSite" id="PDA_v2.g17393.t1"/>
    </source>
</evidence>
<protein>
    <submittedName>
        <fullName evidence="4">PDZ domain-containing protein</fullName>
    </submittedName>
</protein>
<feature type="region of interest" description="Disordered" evidence="1">
    <location>
        <begin position="1"/>
        <end position="44"/>
    </location>
</feature>
<accession>A0A914PRE3</accession>
<keyword evidence="3" id="KW-1185">Reference proteome</keyword>
<dbReference type="Proteomes" id="UP000887578">
    <property type="component" value="Unplaced"/>
</dbReference>
<feature type="domain" description="PDZ" evidence="2">
    <location>
        <begin position="83"/>
        <end position="133"/>
    </location>
</feature>
<evidence type="ECO:0000259" key="2">
    <source>
        <dbReference type="PROSITE" id="PS50106"/>
    </source>
</evidence>
<dbReference type="AlphaFoldDB" id="A0A914PRE3"/>
<evidence type="ECO:0000313" key="3">
    <source>
        <dbReference type="Proteomes" id="UP000887578"/>
    </source>
</evidence>
<organism evidence="3 4">
    <name type="scientific">Panagrolaimus davidi</name>
    <dbReference type="NCBI Taxonomy" id="227884"/>
    <lineage>
        <taxon>Eukaryota</taxon>
        <taxon>Metazoa</taxon>
        <taxon>Ecdysozoa</taxon>
        <taxon>Nematoda</taxon>
        <taxon>Chromadorea</taxon>
        <taxon>Rhabditida</taxon>
        <taxon>Tylenchina</taxon>
        <taxon>Panagrolaimomorpha</taxon>
        <taxon>Panagrolaimoidea</taxon>
        <taxon>Panagrolaimidae</taxon>
        <taxon>Panagrolaimus</taxon>
    </lineage>
</organism>
<dbReference type="InterPro" id="IPR001478">
    <property type="entry name" value="PDZ"/>
</dbReference>
<dbReference type="WBParaSite" id="PDA_v2.g17393.t1">
    <property type="protein sequence ID" value="PDA_v2.g17393.t1"/>
    <property type="gene ID" value="PDA_v2.g17393"/>
</dbReference>
<reference evidence="4" key="1">
    <citation type="submission" date="2022-11" db="UniProtKB">
        <authorList>
            <consortium name="WormBaseParasite"/>
        </authorList>
    </citation>
    <scope>IDENTIFICATION</scope>
</reference>